<dbReference type="AlphaFoldDB" id="A0A5K3ETW1"/>
<reference evidence="1" key="1">
    <citation type="submission" date="2019-11" db="UniProtKB">
        <authorList>
            <consortium name="WormBaseParasite"/>
        </authorList>
    </citation>
    <scope>IDENTIFICATION</scope>
</reference>
<evidence type="ECO:0000313" key="1">
    <source>
        <dbReference type="WBParaSite" id="MCU_002682-RA"/>
    </source>
</evidence>
<sequence>METMHPPDDNRAAEVALKTIQRFHEIAHHSAERSPLKVPTVSTGVDGEGASFEGSVLTDGVGGRNGRSLFLFSENNMLRKAAKALIDWGYPFYGSDVSISSIFLLKFVLVGVFYDTEIKMEPALLPSGIFCSLVAETNLQISQKPRQYY</sequence>
<organism evidence="1">
    <name type="scientific">Mesocestoides corti</name>
    <name type="common">Flatworm</name>
    <dbReference type="NCBI Taxonomy" id="53468"/>
    <lineage>
        <taxon>Eukaryota</taxon>
        <taxon>Metazoa</taxon>
        <taxon>Spiralia</taxon>
        <taxon>Lophotrochozoa</taxon>
        <taxon>Platyhelminthes</taxon>
        <taxon>Cestoda</taxon>
        <taxon>Eucestoda</taxon>
        <taxon>Cyclophyllidea</taxon>
        <taxon>Mesocestoididae</taxon>
        <taxon>Mesocestoides</taxon>
    </lineage>
</organism>
<proteinExistence type="predicted"/>
<dbReference type="WBParaSite" id="MCU_002682-RA">
    <property type="protein sequence ID" value="MCU_002682-RA"/>
    <property type="gene ID" value="MCU_002682"/>
</dbReference>
<accession>A0A5K3ETW1</accession>
<name>A0A5K3ETW1_MESCO</name>
<protein>
    <submittedName>
        <fullName evidence="1">FRIGIDA-like protein</fullName>
    </submittedName>
</protein>